<keyword evidence="4" id="KW-1185">Reference proteome</keyword>
<dbReference type="PANTHER" id="PTHR38463:SF1">
    <property type="entry name" value="STRESS RESPONSE PROTEIN YSNF"/>
    <property type="match status" value="1"/>
</dbReference>
<gene>
    <name evidence="3" type="ORF">AHMF7605_07035</name>
</gene>
<dbReference type="RefSeq" id="WP_106927790.1">
    <property type="nucleotide sequence ID" value="NZ_PYFT01000001.1"/>
</dbReference>
<accession>A0A2T2YCP6</accession>
<feature type="compositionally biased region" description="Low complexity" evidence="1">
    <location>
        <begin position="271"/>
        <end position="284"/>
    </location>
</feature>
<sequence>MAQTVVGIFDNSTEAQQALQQLISSGISQDRIDISTPGASGSSTSGTTSSDFSSGSTTANYSGSTTSGYNTDRDDDDSVSRFFRNLFGSDDDDNVRSYSEVGRRGSIITVHAQSAQEAESAAQILDQYGAVDIDERAQQYRNQSYTNTADATSGAIPIIEEELQVGKRVVETGGARIRSRIIERPVEESIRLRVEHVRVERNAVNRPATEADLANFREGEIELREQAEVPVVGKEARVVEEVRLGKEVEEREETIHDTVRRTDVEVENLGTDVNRTGTTNTTRTTDLDDLDRNPNL</sequence>
<feature type="region of interest" description="Disordered" evidence="1">
    <location>
        <begin position="31"/>
        <end position="75"/>
    </location>
</feature>
<dbReference type="EMBL" id="PYFT01000001">
    <property type="protein sequence ID" value="PSR53301.1"/>
    <property type="molecule type" value="Genomic_DNA"/>
</dbReference>
<name>A0A2T2YCP6_9BACT</name>
<organism evidence="3 4">
    <name type="scientific">Adhaeribacter arboris</name>
    <dbReference type="NCBI Taxonomy" id="2072846"/>
    <lineage>
        <taxon>Bacteria</taxon>
        <taxon>Pseudomonadati</taxon>
        <taxon>Bacteroidota</taxon>
        <taxon>Cytophagia</taxon>
        <taxon>Cytophagales</taxon>
        <taxon>Hymenobacteraceae</taxon>
        <taxon>Adhaeribacter</taxon>
    </lineage>
</organism>
<dbReference type="Pfam" id="PF09557">
    <property type="entry name" value="DUF2382"/>
    <property type="match status" value="1"/>
</dbReference>
<protein>
    <recommendedName>
        <fullName evidence="2">DUF2382 domain-containing protein</fullName>
    </recommendedName>
</protein>
<dbReference type="InterPro" id="IPR052967">
    <property type="entry name" value="Stress_Response_Assoc"/>
</dbReference>
<evidence type="ECO:0000256" key="1">
    <source>
        <dbReference type="SAM" id="MobiDB-lite"/>
    </source>
</evidence>
<proteinExistence type="predicted"/>
<evidence type="ECO:0000313" key="4">
    <source>
        <dbReference type="Proteomes" id="UP000240357"/>
    </source>
</evidence>
<evidence type="ECO:0000259" key="2">
    <source>
        <dbReference type="Pfam" id="PF09557"/>
    </source>
</evidence>
<feature type="domain" description="DUF2382" evidence="2">
    <location>
        <begin position="157"/>
        <end position="266"/>
    </location>
</feature>
<feature type="compositionally biased region" description="Polar residues" evidence="1">
    <location>
        <begin position="59"/>
        <end position="70"/>
    </location>
</feature>
<feature type="region of interest" description="Disordered" evidence="1">
    <location>
        <begin position="271"/>
        <end position="296"/>
    </location>
</feature>
<dbReference type="AlphaFoldDB" id="A0A2T2YCP6"/>
<dbReference type="PANTHER" id="PTHR38463">
    <property type="entry name" value="STRESS RESPONSE PROTEIN YSNF"/>
    <property type="match status" value="1"/>
</dbReference>
<dbReference type="InterPro" id="IPR019060">
    <property type="entry name" value="DUF2382"/>
</dbReference>
<dbReference type="Proteomes" id="UP000240357">
    <property type="component" value="Unassembled WGS sequence"/>
</dbReference>
<comment type="caution">
    <text evidence="3">The sequence shown here is derived from an EMBL/GenBank/DDBJ whole genome shotgun (WGS) entry which is preliminary data.</text>
</comment>
<dbReference type="OrthoDB" id="581516at2"/>
<reference evidence="3 4" key="1">
    <citation type="submission" date="2018-03" db="EMBL/GenBank/DDBJ databases">
        <title>Adhaeribacter sp. HMF7605 Genome sequencing and assembly.</title>
        <authorList>
            <person name="Kang H."/>
            <person name="Kang J."/>
            <person name="Cha I."/>
            <person name="Kim H."/>
            <person name="Joh K."/>
        </authorList>
    </citation>
    <scope>NUCLEOTIDE SEQUENCE [LARGE SCALE GENOMIC DNA]</scope>
    <source>
        <strain evidence="3 4">HMF7605</strain>
    </source>
</reference>
<evidence type="ECO:0000313" key="3">
    <source>
        <dbReference type="EMBL" id="PSR53301.1"/>
    </source>
</evidence>
<feature type="compositionally biased region" description="Low complexity" evidence="1">
    <location>
        <begin position="35"/>
        <end position="58"/>
    </location>
</feature>